<evidence type="ECO:0000256" key="6">
    <source>
        <dbReference type="ARBA" id="ARBA00023136"/>
    </source>
</evidence>
<evidence type="ECO:0000256" key="7">
    <source>
        <dbReference type="RuleBase" id="RU000477"/>
    </source>
</evidence>
<dbReference type="Pfam" id="PF00230">
    <property type="entry name" value="MIP"/>
    <property type="match status" value="1"/>
</dbReference>
<dbReference type="InterPro" id="IPR050363">
    <property type="entry name" value="MIP/Aquaporin"/>
</dbReference>
<reference evidence="9" key="1">
    <citation type="journal article" date="2021" name="PeerJ">
        <title>Extensive microbial diversity within the chicken gut microbiome revealed by metagenomics and culture.</title>
        <authorList>
            <person name="Gilroy R."/>
            <person name="Ravi A."/>
            <person name="Getino M."/>
            <person name="Pursley I."/>
            <person name="Horton D.L."/>
            <person name="Alikhan N.F."/>
            <person name="Baker D."/>
            <person name="Gharbi K."/>
            <person name="Hall N."/>
            <person name="Watson M."/>
            <person name="Adriaenssens E.M."/>
            <person name="Foster-Nyarko E."/>
            <person name="Jarju S."/>
            <person name="Secka A."/>
            <person name="Antonio M."/>
            <person name="Oren A."/>
            <person name="Chaudhuri R.R."/>
            <person name="La Ragione R."/>
            <person name="Hildebrand F."/>
            <person name="Pallen M.J."/>
        </authorList>
    </citation>
    <scope>NUCLEOTIDE SEQUENCE</scope>
    <source>
        <strain evidence="9">1647</strain>
    </source>
</reference>
<dbReference type="InterPro" id="IPR023271">
    <property type="entry name" value="Aquaporin-like"/>
</dbReference>
<dbReference type="PROSITE" id="PS00221">
    <property type="entry name" value="MIP"/>
    <property type="match status" value="1"/>
</dbReference>
<dbReference type="Proteomes" id="UP000775129">
    <property type="component" value="Unassembled WGS sequence"/>
</dbReference>
<keyword evidence="6 8" id="KW-0472">Membrane</keyword>
<keyword evidence="4 7" id="KW-0812">Transmembrane</keyword>
<dbReference type="GO" id="GO:0015254">
    <property type="term" value="F:glycerol channel activity"/>
    <property type="evidence" value="ECO:0007669"/>
    <property type="project" value="TreeGrafter"/>
</dbReference>
<feature type="transmembrane region" description="Helical" evidence="8">
    <location>
        <begin position="39"/>
        <end position="57"/>
    </location>
</feature>
<protein>
    <submittedName>
        <fullName evidence="9">Aquaporin family protein</fullName>
    </submittedName>
</protein>
<dbReference type="PANTHER" id="PTHR43829">
    <property type="entry name" value="AQUAPORIN OR AQUAGLYCEROPORIN RELATED"/>
    <property type="match status" value="1"/>
</dbReference>
<evidence type="ECO:0000256" key="3">
    <source>
        <dbReference type="ARBA" id="ARBA00022448"/>
    </source>
</evidence>
<keyword evidence="5 8" id="KW-1133">Transmembrane helix</keyword>
<feature type="transmembrane region" description="Helical" evidence="8">
    <location>
        <begin position="142"/>
        <end position="160"/>
    </location>
</feature>
<dbReference type="Gene3D" id="1.20.1080.10">
    <property type="entry name" value="Glycerol uptake facilitator protein"/>
    <property type="match status" value="1"/>
</dbReference>
<comment type="subcellular location">
    <subcellularLocation>
        <location evidence="1">Membrane</location>
        <topology evidence="1">Multi-pass membrane protein</topology>
    </subcellularLocation>
</comment>
<feature type="transmembrane region" description="Helical" evidence="8">
    <location>
        <begin position="91"/>
        <end position="112"/>
    </location>
</feature>
<evidence type="ECO:0000256" key="2">
    <source>
        <dbReference type="ARBA" id="ARBA00006175"/>
    </source>
</evidence>
<gene>
    <name evidence="9" type="ORF">K8W24_01750</name>
</gene>
<dbReference type="PANTHER" id="PTHR43829:SF9">
    <property type="entry name" value="AQUAPORIN-9"/>
    <property type="match status" value="1"/>
</dbReference>
<feature type="transmembrane region" description="Helical" evidence="8">
    <location>
        <begin position="6"/>
        <end position="27"/>
    </location>
</feature>
<sequence>MATIFLYEIAGTAMLTLLGGGVVANAILGKTKGNGGGWLMINFGWGLAVFAGVWVAYKTGAHLNPAVTLGLLASGAEEYGPGIAVNFANTIAYFLAEMIGAFLGAVVAWLAYKTHYDQEKDAGTILGTFSTGPEIRSHGWNLVTEIIATFVLVFVIVMFGNTPHGLGPLAVALLVVSIGASLGGPTGYAINPARDLGPRLAHAVLPIPHKGSSDWGYAWVPIVGPLLGGALGGLASMAF</sequence>
<reference evidence="9" key="2">
    <citation type="submission" date="2021-09" db="EMBL/GenBank/DDBJ databases">
        <authorList>
            <person name="Gilroy R."/>
        </authorList>
    </citation>
    <scope>NUCLEOTIDE SEQUENCE</scope>
    <source>
        <strain evidence="9">1647</strain>
    </source>
</reference>
<organism evidence="9 10">
    <name type="scientific">Brachybacterium paraconglomeratum</name>
    <dbReference type="NCBI Taxonomy" id="173362"/>
    <lineage>
        <taxon>Bacteria</taxon>
        <taxon>Bacillati</taxon>
        <taxon>Actinomycetota</taxon>
        <taxon>Actinomycetes</taxon>
        <taxon>Micrococcales</taxon>
        <taxon>Dermabacteraceae</taxon>
        <taxon>Brachybacterium</taxon>
    </lineage>
</organism>
<dbReference type="EMBL" id="DYWO01000052">
    <property type="protein sequence ID" value="HJF48512.1"/>
    <property type="molecule type" value="Genomic_DNA"/>
</dbReference>
<evidence type="ECO:0000313" key="9">
    <source>
        <dbReference type="EMBL" id="HJF48512.1"/>
    </source>
</evidence>
<evidence type="ECO:0000256" key="5">
    <source>
        <dbReference type="ARBA" id="ARBA00022989"/>
    </source>
</evidence>
<dbReference type="InterPro" id="IPR022357">
    <property type="entry name" value="MIP_CS"/>
</dbReference>
<evidence type="ECO:0000256" key="8">
    <source>
        <dbReference type="SAM" id="Phobius"/>
    </source>
</evidence>
<comment type="caution">
    <text evidence="9">The sequence shown here is derived from an EMBL/GenBank/DDBJ whole genome shotgun (WGS) entry which is preliminary data.</text>
</comment>
<dbReference type="PRINTS" id="PR00783">
    <property type="entry name" value="MINTRINSICP"/>
</dbReference>
<accession>A0A921GKM2</accession>
<evidence type="ECO:0000256" key="4">
    <source>
        <dbReference type="ARBA" id="ARBA00022692"/>
    </source>
</evidence>
<dbReference type="SUPFAM" id="SSF81338">
    <property type="entry name" value="Aquaporin-like"/>
    <property type="match status" value="1"/>
</dbReference>
<evidence type="ECO:0000256" key="1">
    <source>
        <dbReference type="ARBA" id="ARBA00004141"/>
    </source>
</evidence>
<proteinExistence type="inferred from homology"/>
<name>A0A921GKM2_9MICO</name>
<dbReference type="GO" id="GO:0005886">
    <property type="term" value="C:plasma membrane"/>
    <property type="evidence" value="ECO:0007669"/>
    <property type="project" value="TreeGrafter"/>
</dbReference>
<feature type="transmembrane region" description="Helical" evidence="8">
    <location>
        <begin position="166"/>
        <end position="190"/>
    </location>
</feature>
<keyword evidence="3 7" id="KW-0813">Transport</keyword>
<comment type="similarity">
    <text evidence="2 7">Belongs to the MIP/aquaporin (TC 1.A.8) family.</text>
</comment>
<dbReference type="AlphaFoldDB" id="A0A921GKM2"/>
<dbReference type="InterPro" id="IPR000425">
    <property type="entry name" value="MIP"/>
</dbReference>
<evidence type="ECO:0000313" key="10">
    <source>
        <dbReference type="Proteomes" id="UP000775129"/>
    </source>
</evidence>